<name>K2QNF0_MACPH</name>
<feature type="region of interest" description="Disordered" evidence="1">
    <location>
        <begin position="146"/>
        <end position="167"/>
    </location>
</feature>
<accession>K2QNF0</accession>
<evidence type="ECO:0000256" key="1">
    <source>
        <dbReference type="SAM" id="MobiDB-lite"/>
    </source>
</evidence>
<organism evidence="2 3">
    <name type="scientific">Macrophomina phaseolina (strain MS6)</name>
    <name type="common">Charcoal rot fungus</name>
    <dbReference type="NCBI Taxonomy" id="1126212"/>
    <lineage>
        <taxon>Eukaryota</taxon>
        <taxon>Fungi</taxon>
        <taxon>Dikarya</taxon>
        <taxon>Ascomycota</taxon>
        <taxon>Pezizomycotina</taxon>
        <taxon>Dothideomycetes</taxon>
        <taxon>Dothideomycetes incertae sedis</taxon>
        <taxon>Botryosphaeriales</taxon>
        <taxon>Botryosphaeriaceae</taxon>
        <taxon>Macrophomina</taxon>
    </lineage>
</organism>
<proteinExistence type="predicted"/>
<dbReference type="EMBL" id="AHHD01000469">
    <property type="protein sequence ID" value="EKG11461.1"/>
    <property type="molecule type" value="Genomic_DNA"/>
</dbReference>
<dbReference type="HOGENOM" id="CLU_625657_0_0_1"/>
<feature type="compositionally biased region" description="Basic and acidic residues" evidence="1">
    <location>
        <begin position="91"/>
        <end position="101"/>
    </location>
</feature>
<feature type="region of interest" description="Disordered" evidence="1">
    <location>
        <begin position="91"/>
        <end position="116"/>
    </location>
</feature>
<dbReference type="Proteomes" id="UP000007129">
    <property type="component" value="Unassembled WGS sequence"/>
</dbReference>
<dbReference type="AlphaFoldDB" id="K2QNF0"/>
<protein>
    <submittedName>
        <fullName evidence="2">Uncharacterized protein</fullName>
    </submittedName>
</protein>
<feature type="compositionally biased region" description="Basic and acidic residues" evidence="1">
    <location>
        <begin position="147"/>
        <end position="156"/>
    </location>
</feature>
<sequence>MTASVVYRMFSYSLSPRNSAVGGLRREFPAGHSALHDIVVIRNLDDPGSVAYAEALLARLEQNPLQARQGGAIIIGTVPILNLLQPVGRMYHDDADGEPRDAAAQPLQPPPEAAVPVPGAHMVARRVRARLVADQDLPRVVVGPVELRPRREEQPERPQPAGLGQPRAGLVESVGIDAGPAAGEVGLRREVAAAQHGGLEVAPGGRRGEHGAVAEADVDGDGAEEADVEGSDLCKEGVEHHPGVDPAETEFVLGVENLGGFVTDGLVESQDGEPRGCGHKVLPRRTTDGLSPCPQLERLVRYEKVPPDHDTNLGLMGFSCLLPCILAMAVDVRVPKASPEPPRLLAARCCVRWSTTSVGAPRGTAELLDVVKYPSASGAKEFMEKGRTVVLTLVVGGEVSRRMSRRTLTGFICLEAPQSQLPRVGKSLIFCASGYGDY</sequence>
<comment type="caution">
    <text evidence="2">The sequence shown here is derived from an EMBL/GenBank/DDBJ whole genome shotgun (WGS) entry which is preliminary data.</text>
</comment>
<evidence type="ECO:0000313" key="3">
    <source>
        <dbReference type="Proteomes" id="UP000007129"/>
    </source>
</evidence>
<evidence type="ECO:0000313" key="2">
    <source>
        <dbReference type="EMBL" id="EKG11461.1"/>
    </source>
</evidence>
<dbReference type="VEuPathDB" id="FungiDB:MPH_11476"/>
<reference evidence="2 3" key="1">
    <citation type="journal article" date="2012" name="BMC Genomics">
        <title>Tools to kill: Genome of one of the most destructive plant pathogenic fungi Macrophomina phaseolina.</title>
        <authorList>
            <person name="Islam M.S."/>
            <person name="Haque M.S."/>
            <person name="Islam M.M."/>
            <person name="Emdad E.M."/>
            <person name="Halim A."/>
            <person name="Hossen Q.M.M."/>
            <person name="Hossain M.Z."/>
            <person name="Ahmed B."/>
            <person name="Rahim S."/>
            <person name="Rahman M.S."/>
            <person name="Alam M.M."/>
            <person name="Hou S."/>
            <person name="Wan X."/>
            <person name="Saito J.A."/>
            <person name="Alam M."/>
        </authorList>
    </citation>
    <scope>NUCLEOTIDE SEQUENCE [LARGE SCALE GENOMIC DNA]</scope>
    <source>
        <strain evidence="2 3">MS6</strain>
    </source>
</reference>
<gene>
    <name evidence="2" type="ORF">MPH_11476</name>
</gene>
<dbReference type="InParanoid" id="K2QNF0"/>